<dbReference type="PANTHER" id="PTHR21325">
    <property type="entry name" value="PHOSPHOLIPASE B, PLB1"/>
    <property type="match status" value="1"/>
</dbReference>
<dbReference type="PANTHER" id="PTHR21325:SF31">
    <property type="entry name" value="GH22081P-RELATED"/>
    <property type="match status" value="1"/>
</dbReference>
<dbReference type="RefSeq" id="WP_207248601.1">
    <property type="nucleotide sequence ID" value="NZ_JAFMOF010000005.1"/>
</dbReference>
<evidence type="ECO:0000256" key="1">
    <source>
        <dbReference type="SAM" id="MobiDB-lite"/>
    </source>
</evidence>
<evidence type="ECO:0000256" key="2">
    <source>
        <dbReference type="SAM" id="SignalP"/>
    </source>
</evidence>
<keyword evidence="4" id="KW-1185">Reference proteome</keyword>
<sequence>MGASTRWKPSAAVRAAVALLAAALLVTGCDDGDAESKAAVAKPSPTRPAWNPRPTSIASLGDSITRGFDACSVFEDCPEVSWATGTAVDSLARRLLTSPQTSSWNYARTGARMADLPGQMRAAVAHKPQLVTVLLGANDACRANVADMTTVDSFRADFESSLKQLRTALPTSQVYVASIPDLQRLWSEGRKNMLGRQVWKLGSICPSMLRDAELMDEEAQSRRAQVVKRVGEYNAVLKDVCSRDVLCRYDGAVNSYDFTGQQLSKWDWFHPSKQGQGELAGLAYRTITAVRQPGA</sequence>
<proteinExistence type="predicted"/>
<dbReference type="InterPro" id="IPR038885">
    <property type="entry name" value="PLB1"/>
</dbReference>
<evidence type="ECO:0000313" key="4">
    <source>
        <dbReference type="Proteomes" id="UP000664781"/>
    </source>
</evidence>
<reference evidence="3" key="1">
    <citation type="submission" date="2021-03" db="EMBL/GenBank/DDBJ databases">
        <title>Streptomyces strains.</title>
        <authorList>
            <person name="Lund M.B."/>
            <person name="Toerring T."/>
        </authorList>
    </citation>
    <scope>NUCLEOTIDE SEQUENCE</scope>
    <source>
        <strain evidence="3">JCM 4242</strain>
    </source>
</reference>
<feature type="chain" id="PRO_5038997069" evidence="2">
    <location>
        <begin position="29"/>
        <end position="295"/>
    </location>
</feature>
<dbReference type="AlphaFoldDB" id="A0A939FVS0"/>
<dbReference type="PROSITE" id="PS51257">
    <property type="entry name" value="PROKAR_LIPOPROTEIN"/>
    <property type="match status" value="1"/>
</dbReference>
<dbReference type="InterPro" id="IPR001087">
    <property type="entry name" value="GDSL"/>
</dbReference>
<dbReference type="GO" id="GO:0004620">
    <property type="term" value="F:phospholipase activity"/>
    <property type="evidence" value="ECO:0007669"/>
    <property type="project" value="InterPro"/>
</dbReference>
<dbReference type="CDD" id="cd01832">
    <property type="entry name" value="SGNH_hydrolase_like_1"/>
    <property type="match status" value="1"/>
</dbReference>
<dbReference type="Pfam" id="PF00657">
    <property type="entry name" value="Lipase_GDSL"/>
    <property type="match status" value="1"/>
</dbReference>
<keyword evidence="2" id="KW-0732">Signal</keyword>
<dbReference type="SUPFAM" id="SSF52266">
    <property type="entry name" value="SGNH hydrolase"/>
    <property type="match status" value="1"/>
</dbReference>
<dbReference type="Proteomes" id="UP000664781">
    <property type="component" value="Unassembled WGS sequence"/>
</dbReference>
<feature type="region of interest" description="Disordered" evidence="1">
    <location>
        <begin position="35"/>
        <end position="56"/>
    </location>
</feature>
<gene>
    <name evidence="3" type="ORF">J1792_30110</name>
</gene>
<dbReference type="InterPro" id="IPR036514">
    <property type="entry name" value="SGNH_hydro_sf"/>
</dbReference>
<name>A0A939FVS0_9ACTN</name>
<dbReference type="Gene3D" id="3.40.50.1110">
    <property type="entry name" value="SGNH hydrolase"/>
    <property type="match status" value="1"/>
</dbReference>
<organism evidence="3 4">
    <name type="scientific">Streptomyces triculaminicus</name>
    <dbReference type="NCBI Taxonomy" id="2816232"/>
    <lineage>
        <taxon>Bacteria</taxon>
        <taxon>Bacillati</taxon>
        <taxon>Actinomycetota</taxon>
        <taxon>Actinomycetes</taxon>
        <taxon>Kitasatosporales</taxon>
        <taxon>Streptomycetaceae</taxon>
        <taxon>Streptomyces</taxon>
    </lineage>
</organism>
<protein>
    <submittedName>
        <fullName evidence="3">SGNH/GDSL hydrolase family protein</fullName>
    </submittedName>
</protein>
<keyword evidence="3" id="KW-0378">Hydrolase</keyword>
<dbReference type="EMBL" id="JAFMOF010000005">
    <property type="protein sequence ID" value="MBO0656842.1"/>
    <property type="molecule type" value="Genomic_DNA"/>
</dbReference>
<comment type="caution">
    <text evidence="3">The sequence shown here is derived from an EMBL/GenBank/DDBJ whole genome shotgun (WGS) entry which is preliminary data.</text>
</comment>
<accession>A0A939FVS0</accession>
<feature type="signal peptide" evidence="2">
    <location>
        <begin position="1"/>
        <end position="28"/>
    </location>
</feature>
<evidence type="ECO:0000313" key="3">
    <source>
        <dbReference type="EMBL" id="MBO0656842.1"/>
    </source>
</evidence>